<dbReference type="Proteomes" id="UP000000555">
    <property type="component" value="Chromosome"/>
</dbReference>
<sequence>MKRIQLNNYRWPCRKARLFFIVVNYFKVEIFIISRRKLAIDVELYIVKSRTVR</sequence>
<keyword evidence="2" id="KW-1185">Reference proteome</keyword>
<dbReference type="KEGG" id="tte:TTE2640"/>
<gene>
    <name evidence="1" type="ordered locus">TTE2640</name>
</gene>
<dbReference type="EMBL" id="AE008691">
    <property type="protein sequence ID" value="AAM25760.1"/>
    <property type="molecule type" value="Genomic_DNA"/>
</dbReference>
<evidence type="ECO:0000313" key="2">
    <source>
        <dbReference type="Proteomes" id="UP000000555"/>
    </source>
</evidence>
<accession>Q8R6Z2</accession>
<proteinExistence type="predicted"/>
<dbReference type="AlphaFoldDB" id="Q8R6Z2"/>
<dbReference type="STRING" id="273068.TTE2640"/>
<name>Q8R6Z2_CALS4</name>
<evidence type="ECO:0000313" key="1">
    <source>
        <dbReference type="EMBL" id="AAM25760.1"/>
    </source>
</evidence>
<protein>
    <submittedName>
        <fullName evidence="1">Uncharacterized protein</fullName>
    </submittedName>
</protein>
<organism evidence="1 2">
    <name type="scientific">Caldanaerobacter subterraneus subsp. tengcongensis (strain DSM 15242 / JCM 11007 / NBRC 100824 / MB4)</name>
    <name type="common">Thermoanaerobacter tengcongensis</name>
    <dbReference type="NCBI Taxonomy" id="273068"/>
    <lineage>
        <taxon>Bacteria</taxon>
        <taxon>Bacillati</taxon>
        <taxon>Bacillota</taxon>
        <taxon>Clostridia</taxon>
        <taxon>Thermoanaerobacterales</taxon>
        <taxon>Thermoanaerobacteraceae</taxon>
        <taxon>Caldanaerobacter</taxon>
    </lineage>
</organism>
<dbReference type="HOGENOM" id="CLU_3059542_0_0_9"/>
<reference evidence="1 2" key="1">
    <citation type="journal article" date="2002" name="Genome Res.">
        <title>A complete sequence of the T. tengcongensis genome.</title>
        <authorList>
            <person name="Bao Q."/>
            <person name="Tian Y."/>
            <person name="Li W."/>
            <person name="Xu Z."/>
            <person name="Xuan Z."/>
            <person name="Hu S."/>
            <person name="Dong W."/>
            <person name="Yang J."/>
            <person name="Chen Y."/>
            <person name="Xue Y."/>
            <person name="Xu Y."/>
            <person name="Lai X."/>
            <person name="Huang L."/>
            <person name="Dong X."/>
            <person name="Ma Y."/>
            <person name="Ling L."/>
            <person name="Tan H."/>
            <person name="Chen R."/>
            <person name="Wang J."/>
            <person name="Yu J."/>
            <person name="Yang H."/>
        </authorList>
    </citation>
    <scope>NUCLEOTIDE SEQUENCE [LARGE SCALE GENOMIC DNA]</scope>
    <source>
        <strain evidence="2">DSM 15242 / JCM 11007 / NBRC 100824 / MB4</strain>
    </source>
</reference>